<gene>
    <name evidence="2" type="ORF">RIF29_22090</name>
</gene>
<dbReference type="Proteomes" id="UP001372338">
    <property type="component" value="Unassembled WGS sequence"/>
</dbReference>
<keyword evidence="1" id="KW-0812">Transmembrane</keyword>
<reference evidence="2 3" key="1">
    <citation type="submission" date="2024-01" db="EMBL/GenBank/DDBJ databases">
        <title>The genomes of 5 underutilized Papilionoideae crops provide insights into root nodulation and disease resistanc.</title>
        <authorList>
            <person name="Yuan L."/>
        </authorList>
    </citation>
    <scope>NUCLEOTIDE SEQUENCE [LARGE SCALE GENOMIC DNA]</scope>
    <source>
        <strain evidence="2">ZHUSHIDOU_FW_LH</strain>
        <tissue evidence="2">Leaf</tissue>
    </source>
</reference>
<organism evidence="2 3">
    <name type="scientific">Crotalaria pallida</name>
    <name type="common">Smooth rattlebox</name>
    <name type="synonym">Crotalaria striata</name>
    <dbReference type="NCBI Taxonomy" id="3830"/>
    <lineage>
        <taxon>Eukaryota</taxon>
        <taxon>Viridiplantae</taxon>
        <taxon>Streptophyta</taxon>
        <taxon>Embryophyta</taxon>
        <taxon>Tracheophyta</taxon>
        <taxon>Spermatophyta</taxon>
        <taxon>Magnoliopsida</taxon>
        <taxon>eudicotyledons</taxon>
        <taxon>Gunneridae</taxon>
        <taxon>Pentapetalae</taxon>
        <taxon>rosids</taxon>
        <taxon>fabids</taxon>
        <taxon>Fabales</taxon>
        <taxon>Fabaceae</taxon>
        <taxon>Papilionoideae</taxon>
        <taxon>50 kb inversion clade</taxon>
        <taxon>genistoids sensu lato</taxon>
        <taxon>core genistoids</taxon>
        <taxon>Crotalarieae</taxon>
        <taxon>Crotalaria</taxon>
    </lineage>
</organism>
<evidence type="ECO:0008006" key="4">
    <source>
        <dbReference type="Google" id="ProtNLM"/>
    </source>
</evidence>
<dbReference type="AlphaFoldDB" id="A0AAN9IA23"/>
<protein>
    <recommendedName>
        <fullName evidence="4">Transmembrane protein</fullName>
    </recommendedName>
</protein>
<keyword evidence="3" id="KW-1185">Reference proteome</keyword>
<keyword evidence="1" id="KW-1133">Transmembrane helix</keyword>
<comment type="caution">
    <text evidence="2">The sequence shown here is derived from an EMBL/GenBank/DDBJ whole genome shotgun (WGS) entry which is preliminary data.</text>
</comment>
<keyword evidence="1" id="KW-0472">Membrane</keyword>
<sequence>MHGQNLAPTLTSSHSQLIFHSLTALSAKIELLPEVSAQTHLYFQSFLEKPYISIHSFYIFFSFWPNHAFPFPFSLSLSLLHSSGSKYSLFLSEAFLSLFSFNFLFFSLSFLFSVSLSPFYFLLIIIFNFKFVFCISLQRVDRNCVLHLCFAFLFSSATKESRRRRRWLGIAFNLKQQLEQSCWWQRCEQSLTGGTRSRMGG</sequence>
<evidence type="ECO:0000313" key="3">
    <source>
        <dbReference type="Proteomes" id="UP001372338"/>
    </source>
</evidence>
<feature type="transmembrane region" description="Helical" evidence="1">
    <location>
        <begin position="87"/>
        <end position="112"/>
    </location>
</feature>
<evidence type="ECO:0000313" key="2">
    <source>
        <dbReference type="EMBL" id="KAK7269365.1"/>
    </source>
</evidence>
<dbReference type="EMBL" id="JAYWIO010000004">
    <property type="protein sequence ID" value="KAK7269365.1"/>
    <property type="molecule type" value="Genomic_DNA"/>
</dbReference>
<proteinExistence type="predicted"/>
<evidence type="ECO:0000256" key="1">
    <source>
        <dbReference type="SAM" id="Phobius"/>
    </source>
</evidence>
<feature type="transmembrane region" description="Helical" evidence="1">
    <location>
        <begin position="118"/>
        <end position="137"/>
    </location>
</feature>
<name>A0AAN9IA23_CROPI</name>
<accession>A0AAN9IA23</accession>
<feature type="transmembrane region" description="Helical" evidence="1">
    <location>
        <begin position="57"/>
        <end position="80"/>
    </location>
</feature>